<name>T0LFR3_COLGC</name>
<evidence type="ECO:0000313" key="1">
    <source>
        <dbReference type="EMBL" id="EQB47110.1"/>
    </source>
</evidence>
<gene>
    <name evidence="1" type="ORF">CGLO_13783</name>
</gene>
<proteinExistence type="predicted"/>
<dbReference type="Proteomes" id="UP000015530">
    <property type="component" value="Unassembled WGS sequence"/>
</dbReference>
<organism evidence="1 2">
    <name type="scientific">Colletotrichum gloeosporioides (strain Cg-14)</name>
    <name type="common">Anthracnose fungus</name>
    <name type="synonym">Glomerella cingulata</name>
    <dbReference type="NCBI Taxonomy" id="1237896"/>
    <lineage>
        <taxon>Eukaryota</taxon>
        <taxon>Fungi</taxon>
        <taxon>Dikarya</taxon>
        <taxon>Ascomycota</taxon>
        <taxon>Pezizomycotina</taxon>
        <taxon>Sordariomycetes</taxon>
        <taxon>Hypocreomycetidae</taxon>
        <taxon>Glomerellales</taxon>
        <taxon>Glomerellaceae</taxon>
        <taxon>Colletotrichum</taxon>
        <taxon>Colletotrichum gloeosporioides species complex</taxon>
    </lineage>
</organism>
<reference evidence="2" key="1">
    <citation type="journal article" date="2013" name="Mol. Plant Microbe Interact.">
        <title>Global aspects of pacC regulation of pathogenicity genes in Colletotrichum gloeosporioides as revealed by transcriptome analysis.</title>
        <authorList>
            <person name="Alkan N."/>
            <person name="Meng X."/>
            <person name="Friedlander G."/>
            <person name="Reuveni E."/>
            <person name="Sukno S."/>
            <person name="Sherman A."/>
            <person name="Thon M."/>
            <person name="Fluhr R."/>
            <person name="Prusky D."/>
        </authorList>
    </citation>
    <scope>NUCLEOTIDE SEQUENCE [LARGE SCALE GENOMIC DNA]</scope>
    <source>
        <strain evidence="2">Cg-14</strain>
    </source>
</reference>
<protein>
    <submittedName>
        <fullName evidence="1">Uncharacterized protein</fullName>
    </submittedName>
</protein>
<dbReference type="AlphaFoldDB" id="T0LFR3"/>
<accession>T0LFR3</accession>
<dbReference type="HOGENOM" id="CLU_3359632_0_0_1"/>
<sequence>MVTLNVYSCTTCKVNTRIEFENRKDDNPRNVFSVVS</sequence>
<comment type="caution">
    <text evidence="1">The sequence shown here is derived from an EMBL/GenBank/DDBJ whole genome shotgun (WGS) entry which is preliminary data.</text>
</comment>
<dbReference type="EMBL" id="AMYD01003105">
    <property type="protein sequence ID" value="EQB47110.1"/>
    <property type="molecule type" value="Genomic_DNA"/>
</dbReference>
<evidence type="ECO:0000313" key="2">
    <source>
        <dbReference type="Proteomes" id="UP000015530"/>
    </source>
</evidence>